<dbReference type="Gene3D" id="3.30.60.20">
    <property type="match status" value="1"/>
</dbReference>
<dbReference type="GO" id="GO:0008270">
    <property type="term" value="F:zinc ion binding"/>
    <property type="evidence" value="ECO:0007669"/>
    <property type="project" value="UniProtKB-KW"/>
</dbReference>
<evidence type="ECO:0000313" key="9">
    <source>
        <dbReference type="Proteomes" id="UP000272942"/>
    </source>
</evidence>
<protein>
    <submittedName>
        <fullName evidence="10">Phorbol-ester/DAG-type domain-containing protein</fullName>
    </submittedName>
</protein>
<reference evidence="10" key="1">
    <citation type="submission" date="2016-06" db="UniProtKB">
        <authorList>
            <consortium name="WormBaseParasite"/>
        </authorList>
    </citation>
    <scope>IDENTIFICATION</scope>
</reference>
<dbReference type="SMART" id="SM01175">
    <property type="entry name" value="DUF4206"/>
    <property type="match status" value="1"/>
</dbReference>
<dbReference type="PANTHER" id="PTHR12326">
    <property type="entry name" value="PLECKSTRIN HOMOLOGY DOMAIN CONTAINING PROTEIN"/>
    <property type="match status" value="1"/>
</dbReference>
<evidence type="ECO:0000256" key="2">
    <source>
        <dbReference type="ARBA" id="ARBA00022737"/>
    </source>
</evidence>
<evidence type="ECO:0000256" key="3">
    <source>
        <dbReference type="ARBA" id="ARBA00022771"/>
    </source>
</evidence>
<feature type="domain" description="Phorbol-ester/DAG-type" evidence="7">
    <location>
        <begin position="100"/>
        <end position="153"/>
    </location>
</feature>
<dbReference type="PANTHER" id="PTHR12326:SF3">
    <property type="entry name" value="DIFFERENTIALLY EXPRESSED IN FDCP 8 HOMOLOG"/>
    <property type="match status" value="1"/>
</dbReference>
<evidence type="ECO:0000256" key="1">
    <source>
        <dbReference type="ARBA" id="ARBA00022723"/>
    </source>
</evidence>
<accession>A0A183AIR5</accession>
<dbReference type="Proteomes" id="UP000272942">
    <property type="component" value="Unassembled WGS sequence"/>
</dbReference>
<evidence type="ECO:0000259" key="7">
    <source>
        <dbReference type="PROSITE" id="PS50081"/>
    </source>
</evidence>
<keyword evidence="3" id="KW-0863">Zinc-finger</keyword>
<dbReference type="CDD" id="cd00029">
    <property type="entry name" value="C1"/>
    <property type="match status" value="1"/>
</dbReference>
<dbReference type="InterPro" id="IPR051366">
    <property type="entry name" value="DEF8"/>
</dbReference>
<dbReference type="Pfam" id="PF13901">
    <property type="entry name" value="RH_dom"/>
    <property type="match status" value="1"/>
</dbReference>
<dbReference type="WBParaSite" id="ECPE_0000686301-mRNA-1">
    <property type="protein sequence ID" value="ECPE_0000686301-mRNA-1"/>
    <property type="gene ID" value="ECPE_0000686301"/>
</dbReference>
<name>A0A183AIR5_9TREM</name>
<evidence type="ECO:0000313" key="8">
    <source>
        <dbReference type="EMBL" id="VDP79502.1"/>
    </source>
</evidence>
<evidence type="ECO:0000313" key="10">
    <source>
        <dbReference type="WBParaSite" id="ECPE_0000686301-mRNA-1"/>
    </source>
</evidence>
<organism evidence="10">
    <name type="scientific">Echinostoma caproni</name>
    <dbReference type="NCBI Taxonomy" id="27848"/>
    <lineage>
        <taxon>Eukaryota</taxon>
        <taxon>Metazoa</taxon>
        <taxon>Spiralia</taxon>
        <taxon>Lophotrochozoa</taxon>
        <taxon>Platyhelminthes</taxon>
        <taxon>Trematoda</taxon>
        <taxon>Digenea</taxon>
        <taxon>Plagiorchiida</taxon>
        <taxon>Echinostomata</taxon>
        <taxon>Echinostomatoidea</taxon>
        <taxon>Echinostomatidae</taxon>
        <taxon>Echinostoma</taxon>
    </lineage>
</organism>
<dbReference type="PROSITE" id="PS50081">
    <property type="entry name" value="ZF_DAG_PE_2"/>
    <property type="match status" value="1"/>
</dbReference>
<comment type="similarity">
    <text evidence="5">Belongs to the DEF8 family.</text>
</comment>
<dbReference type="OrthoDB" id="1918044at2759"/>
<dbReference type="EMBL" id="UZAN01043888">
    <property type="protein sequence ID" value="VDP79502.1"/>
    <property type="molecule type" value="Genomic_DNA"/>
</dbReference>
<evidence type="ECO:0000256" key="6">
    <source>
        <dbReference type="SAM" id="MobiDB-lite"/>
    </source>
</evidence>
<feature type="compositionally biased region" description="Low complexity" evidence="6">
    <location>
        <begin position="47"/>
        <end position="59"/>
    </location>
</feature>
<dbReference type="InterPro" id="IPR025258">
    <property type="entry name" value="RH_dom"/>
</dbReference>
<dbReference type="SUPFAM" id="SSF57889">
    <property type="entry name" value="Cysteine-rich domain"/>
    <property type="match status" value="1"/>
</dbReference>
<keyword evidence="4" id="KW-0862">Zinc</keyword>
<keyword evidence="9" id="KW-1185">Reference proteome</keyword>
<sequence>MVLASANETVERRQRLLDRLIELRRILHTLKDSNNSQQESSDGFSHGPPTSIPIPSTGSFTPLIRRVRTGSQHSLTVHGCSPERSRRSKRSASPTRSTGGHEFKLTLAFRYLGQSCEYCRRVIRDPSRRILTCSQCPVVCHPQHCLRGLTRRCPCSLMSSDFYSSLKPLPSIQTKSHTGTDTANPMAPAQFRHLEVHCLCYLGANLTDQCWSCFECRKPLRPAPNSTVAAEPSMVSPFVQTTDCVMESTANLLMRQAASAETNPDAMLKWVTPQLRTQVDSLWDHTAQVLSHHPKFTVPTDDTGPHLQWAYADAQTDLGPIQTWADAVVLEAVHRVSRTDNSSSNPTSISANHLRAPLLLNGEVVKPQSQTDSGSVCPIGNTFEQLDQARLCYYTGQFYCTQCHWGDSHLIPACLFTLGDYRPKPVCRSALLWLRYTWSRHLFRVPDSWYRYEPQAQVVAALRIRLFRCKPYVDSCDQARIVWTELNSHEPYWIFEQPYTFTMELASYVIDGTFAPKLKNYLRTFDEHVRSCPVRFFGNTL</sequence>
<feature type="region of interest" description="Disordered" evidence="6">
    <location>
        <begin position="32"/>
        <end position="59"/>
    </location>
</feature>
<keyword evidence="1" id="KW-0479">Metal-binding</keyword>
<feature type="compositionally biased region" description="Polar residues" evidence="6">
    <location>
        <begin position="32"/>
        <end position="43"/>
    </location>
</feature>
<proteinExistence type="inferred from homology"/>
<dbReference type="InterPro" id="IPR046349">
    <property type="entry name" value="C1-like_sf"/>
</dbReference>
<evidence type="ECO:0000256" key="4">
    <source>
        <dbReference type="ARBA" id="ARBA00022833"/>
    </source>
</evidence>
<gene>
    <name evidence="8" type="ORF">ECPE_LOCUS6850</name>
</gene>
<evidence type="ECO:0000256" key="5">
    <source>
        <dbReference type="ARBA" id="ARBA00029450"/>
    </source>
</evidence>
<feature type="region of interest" description="Disordered" evidence="6">
    <location>
        <begin position="71"/>
        <end position="99"/>
    </location>
</feature>
<reference evidence="8 9" key="2">
    <citation type="submission" date="2018-11" db="EMBL/GenBank/DDBJ databases">
        <authorList>
            <consortium name="Pathogen Informatics"/>
        </authorList>
    </citation>
    <scope>NUCLEOTIDE SEQUENCE [LARGE SCALE GENOMIC DNA]</scope>
    <source>
        <strain evidence="8 9">Egypt</strain>
    </source>
</reference>
<dbReference type="AlphaFoldDB" id="A0A183AIR5"/>
<dbReference type="InterPro" id="IPR002219">
    <property type="entry name" value="PKC_DAG/PE"/>
</dbReference>
<keyword evidence="2" id="KW-0677">Repeat</keyword>